<evidence type="ECO:0000313" key="1">
    <source>
        <dbReference type="EMBL" id="CAZ88973.1"/>
    </source>
</evidence>
<evidence type="ECO:0000313" key="2">
    <source>
        <dbReference type="EMBL" id="CQR29612.1"/>
    </source>
</evidence>
<reference key="1">
    <citation type="submission" date="2009-07" db="EMBL/GenBank/DDBJ databases">
        <authorList>
            <person name="Genoscope - CEA"/>
        </authorList>
    </citation>
    <scope>NUCLEOTIDE SEQUENCE</scope>
    <source>
        <strain>3As</strain>
    </source>
</reference>
<proteinExistence type="predicted"/>
<reference evidence="2 4" key="4">
    <citation type="submission" date="2015-03" db="EMBL/GenBank/DDBJ databases">
        <authorList>
            <person name="Regsiter A."/>
            <person name="william w."/>
        </authorList>
    </citation>
    <scope>NUCLEOTIDE SEQUENCE [LARGE SCALE GENOMIC DNA]</scope>
    <source>
        <strain evidence="2 4">CB1</strain>
    </source>
</reference>
<dbReference type="HOGENOM" id="CLU_1969513_0_0_4"/>
<accession>D6CUK4</accession>
<sequence length="127" mass="14056">MRFGRGPRPGKHARGLVRQVVEWRSFEIAPEHVSKLLGRVGSHRILALQRLDKMALDMFLDNLAEQSIESAAATGDDMQHLLAPGFRLKCALDGVDLPPDTTHPVQQLGFLADGMAHIPMIAYPPIR</sequence>
<reference evidence="1" key="3">
    <citation type="submission" date="2010-07" db="EMBL/GenBank/DDBJ databases">
        <authorList>
            <person name="Genoscope - CEA"/>
        </authorList>
    </citation>
    <scope>NUCLEOTIDE SEQUENCE</scope>
    <source>
        <strain evidence="1">3As</strain>
    </source>
</reference>
<dbReference type="Proteomes" id="UP000002372">
    <property type="component" value="Chromosome"/>
</dbReference>
<reference evidence="3" key="2">
    <citation type="journal article" date="2010" name="PLoS Genet.">
        <title>Structure, function, and evolution of the Thiomonas spp. genome.</title>
        <authorList>
            <person name="Arsene-Ploetze F."/>
            <person name="Koechler S."/>
            <person name="Marchal M."/>
            <person name="Coppee J.Y."/>
            <person name="Chandler M."/>
            <person name="Bonnefoy V."/>
            <person name="Brochier-Armanet C."/>
            <person name="Barakat M."/>
            <person name="Barbe V."/>
            <person name="Battaglia-Brunet F."/>
            <person name="Bruneel O."/>
            <person name="Bryan C.G."/>
            <person name="Cleiss-Arnold J."/>
            <person name="Cruveiller S."/>
            <person name="Erhardt M."/>
            <person name="Heinrich-Salmeron A."/>
            <person name="Hommais F."/>
            <person name="Joulian C."/>
            <person name="Krin E."/>
            <person name="Lieutaud A."/>
            <person name="Lievremont D."/>
            <person name="Michel C."/>
            <person name="Muller D."/>
            <person name="Ortet P."/>
            <person name="Proux C."/>
            <person name="Siguier P."/>
            <person name="Roche D."/>
            <person name="Rouy Z."/>
            <person name="Salvignol G."/>
            <person name="Slyemi D."/>
            <person name="Talla E."/>
            <person name="Weiss S."/>
            <person name="Weissenbach J."/>
            <person name="Medigue C."/>
            <person name="Bertin P.N."/>
        </authorList>
    </citation>
    <scope>NUCLEOTIDE SEQUENCE [LARGE SCALE GENOMIC DNA]</scope>
    <source>
        <strain evidence="3">DSM 22701 / CIP 110005 / 3As</strain>
    </source>
</reference>
<name>D6CUK4_THIA3</name>
<dbReference type="EMBL" id="FP475956">
    <property type="protein sequence ID" value="CAZ88973.1"/>
    <property type="molecule type" value="Genomic_DNA"/>
</dbReference>
<keyword evidence="4" id="KW-1185">Reference proteome</keyword>
<protein>
    <submittedName>
        <fullName evidence="1">Uncharacterized protein</fullName>
    </submittedName>
</protein>
<dbReference type="KEGG" id="thi:THI_2335"/>
<organism evidence="1 3">
    <name type="scientific">Thiomonas arsenitoxydans (strain DSM 22701 / CIP 110005 / 3As)</name>
    <dbReference type="NCBI Taxonomy" id="426114"/>
    <lineage>
        <taxon>Bacteria</taxon>
        <taxon>Pseudomonadati</taxon>
        <taxon>Pseudomonadota</taxon>
        <taxon>Betaproteobacteria</taxon>
        <taxon>Burkholderiales</taxon>
        <taxon>Thiomonas</taxon>
    </lineage>
</organism>
<dbReference type="AlphaFoldDB" id="D6CUK4"/>
<dbReference type="Proteomes" id="UP000078599">
    <property type="component" value="Unassembled WGS sequence"/>
</dbReference>
<evidence type="ECO:0000313" key="3">
    <source>
        <dbReference type="Proteomes" id="UP000002372"/>
    </source>
</evidence>
<gene>
    <name evidence="1" type="ordered locus">THI_2335</name>
    <name evidence="2" type="ORF">THICB1_120119</name>
</gene>
<evidence type="ECO:0000313" key="4">
    <source>
        <dbReference type="Proteomes" id="UP000078599"/>
    </source>
</evidence>
<dbReference type="EMBL" id="CTRI01000004">
    <property type="protein sequence ID" value="CQR29612.1"/>
    <property type="molecule type" value="Genomic_DNA"/>
</dbReference>